<reference evidence="3" key="1">
    <citation type="submission" date="2020-07" db="EMBL/GenBank/DDBJ databases">
        <title>Complete genome sequencing of Clostridia bacterium strain 12CBH8.</title>
        <authorList>
            <person name="Sakamoto M."/>
            <person name="Murakami T."/>
            <person name="Mori H."/>
        </authorList>
    </citation>
    <scope>NUCLEOTIDE SEQUENCE [LARGE SCALE GENOMIC DNA]</scope>
    <source>
        <strain evidence="3">12CBH8</strain>
    </source>
</reference>
<dbReference type="EMBL" id="AP023321">
    <property type="protein sequence ID" value="BCI59530.1"/>
    <property type="molecule type" value="Genomic_DNA"/>
</dbReference>
<protein>
    <recommendedName>
        <fullName evidence="1">Cupin type-2 domain-containing protein</fullName>
    </recommendedName>
</protein>
<dbReference type="KEGG" id="sman:C12CBH8_01690"/>
<keyword evidence="3" id="KW-1185">Reference proteome</keyword>
<dbReference type="AlphaFoldDB" id="A0A7I8CYH2"/>
<proteinExistence type="predicted"/>
<dbReference type="InterPro" id="IPR011051">
    <property type="entry name" value="RmlC_Cupin_sf"/>
</dbReference>
<dbReference type="Proteomes" id="UP000593890">
    <property type="component" value="Chromosome"/>
</dbReference>
<dbReference type="Gene3D" id="2.60.120.10">
    <property type="entry name" value="Jelly Rolls"/>
    <property type="match status" value="1"/>
</dbReference>
<evidence type="ECO:0000259" key="1">
    <source>
        <dbReference type="Pfam" id="PF07883"/>
    </source>
</evidence>
<name>A0A7I8CYH2_9FIRM</name>
<dbReference type="Pfam" id="PF07883">
    <property type="entry name" value="Cupin_2"/>
    <property type="match status" value="1"/>
</dbReference>
<feature type="domain" description="Cupin type-2" evidence="1">
    <location>
        <begin position="33"/>
        <end position="97"/>
    </location>
</feature>
<gene>
    <name evidence="2" type="ORF">C12CBH8_01690</name>
</gene>
<dbReference type="InterPro" id="IPR014710">
    <property type="entry name" value="RmlC-like_jellyroll"/>
</dbReference>
<accession>A0A7I8CYH2</accession>
<organism evidence="2 3">
    <name type="scientific">Solibaculum mannosilyticum</name>
    <dbReference type="NCBI Taxonomy" id="2780922"/>
    <lineage>
        <taxon>Bacteria</taxon>
        <taxon>Bacillati</taxon>
        <taxon>Bacillota</taxon>
        <taxon>Clostridia</taxon>
        <taxon>Eubacteriales</taxon>
        <taxon>Oscillospiraceae</taxon>
        <taxon>Solibaculum</taxon>
    </lineage>
</organism>
<evidence type="ECO:0000313" key="3">
    <source>
        <dbReference type="Proteomes" id="UP000593890"/>
    </source>
</evidence>
<sequence length="104" mass="11209">MDGFMTPPNHLDFKAKKLFDGMGSILDGSIAYVGINGGGPTTPHTHVHSHLFIVTKGQAKIVMDGREVIVKENESYFVDGKIPHSVWNNAATETVMIGISVSAK</sequence>
<dbReference type="InterPro" id="IPR013096">
    <property type="entry name" value="Cupin_2"/>
</dbReference>
<dbReference type="RefSeq" id="WP_246441613.1">
    <property type="nucleotide sequence ID" value="NZ_AP023321.1"/>
</dbReference>
<evidence type="ECO:0000313" key="2">
    <source>
        <dbReference type="EMBL" id="BCI59530.1"/>
    </source>
</evidence>
<dbReference type="SUPFAM" id="SSF51182">
    <property type="entry name" value="RmlC-like cupins"/>
    <property type="match status" value="1"/>
</dbReference>